<accession>A0A087T7K2</accession>
<dbReference type="Proteomes" id="UP000054359">
    <property type="component" value="Unassembled WGS sequence"/>
</dbReference>
<evidence type="ECO:0000313" key="2">
    <source>
        <dbReference type="EMBL" id="KFM61091.1"/>
    </source>
</evidence>
<dbReference type="OrthoDB" id="10068367at2759"/>
<sequence length="105" mass="11104">MQQQSQKQGGDGQQNGGSNADLSSPGKDGKKSDELSHGDPADYCQYYSSSHPDAQYMKSDISMDSEGSLGGLEDVLISQGQTANLSDGGHIFPSSVNPIDKLYSM</sequence>
<proteinExistence type="predicted"/>
<name>A0A087T7K2_STEMI</name>
<feature type="non-terminal residue" evidence="2">
    <location>
        <position position="105"/>
    </location>
</feature>
<keyword evidence="3" id="KW-1185">Reference proteome</keyword>
<organism evidence="2 3">
    <name type="scientific">Stegodyphus mimosarum</name>
    <name type="common">African social velvet spider</name>
    <dbReference type="NCBI Taxonomy" id="407821"/>
    <lineage>
        <taxon>Eukaryota</taxon>
        <taxon>Metazoa</taxon>
        <taxon>Ecdysozoa</taxon>
        <taxon>Arthropoda</taxon>
        <taxon>Chelicerata</taxon>
        <taxon>Arachnida</taxon>
        <taxon>Araneae</taxon>
        <taxon>Araneomorphae</taxon>
        <taxon>Entelegynae</taxon>
        <taxon>Eresoidea</taxon>
        <taxon>Eresidae</taxon>
        <taxon>Stegodyphus</taxon>
    </lineage>
</organism>
<dbReference type="AlphaFoldDB" id="A0A087T7K2"/>
<dbReference type="EMBL" id="KK113814">
    <property type="protein sequence ID" value="KFM61091.1"/>
    <property type="molecule type" value="Genomic_DNA"/>
</dbReference>
<evidence type="ECO:0000313" key="3">
    <source>
        <dbReference type="Proteomes" id="UP000054359"/>
    </source>
</evidence>
<gene>
    <name evidence="2" type="ORF">X975_14827</name>
</gene>
<evidence type="ECO:0000256" key="1">
    <source>
        <dbReference type="SAM" id="MobiDB-lite"/>
    </source>
</evidence>
<feature type="compositionally biased region" description="Basic and acidic residues" evidence="1">
    <location>
        <begin position="27"/>
        <end position="40"/>
    </location>
</feature>
<reference evidence="2 3" key="1">
    <citation type="submission" date="2013-11" db="EMBL/GenBank/DDBJ databases">
        <title>Genome sequencing of Stegodyphus mimosarum.</title>
        <authorList>
            <person name="Bechsgaard J."/>
        </authorList>
    </citation>
    <scope>NUCLEOTIDE SEQUENCE [LARGE SCALE GENOMIC DNA]</scope>
</reference>
<protein>
    <submittedName>
        <fullName evidence="2">Uncharacterized protein</fullName>
    </submittedName>
</protein>
<feature type="region of interest" description="Disordered" evidence="1">
    <location>
        <begin position="1"/>
        <end position="48"/>
    </location>
</feature>